<reference evidence="7 8" key="1">
    <citation type="submission" date="2013-11" db="EMBL/GenBank/DDBJ databases">
        <title>Opisthorchis viverrini - life in the bile duct.</title>
        <authorList>
            <person name="Young N.D."/>
            <person name="Nagarajan N."/>
            <person name="Lin S.J."/>
            <person name="Korhonen P.K."/>
            <person name="Jex A.R."/>
            <person name="Hall R.S."/>
            <person name="Safavi-Hemami H."/>
            <person name="Kaewkong W."/>
            <person name="Bertrand D."/>
            <person name="Gao S."/>
            <person name="Seet Q."/>
            <person name="Wongkham S."/>
            <person name="Teh B.T."/>
            <person name="Wongkham C."/>
            <person name="Intapan P.M."/>
            <person name="Maleewong W."/>
            <person name="Yang X."/>
            <person name="Hu M."/>
            <person name="Wang Z."/>
            <person name="Hofmann A."/>
            <person name="Sternberg P.W."/>
            <person name="Tan P."/>
            <person name="Wang J."/>
            <person name="Gasser R.B."/>
        </authorList>
    </citation>
    <scope>NUCLEOTIDE SEQUENCE [LARGE SCALE GENOMIC DNA]</scope>
</reference>
<evidence type="ECO:0000313" key="8">
    <source>
        <dbReference type="Proteomes" id="UP000054324"/>
    </source>
</evidence>
<comment type="subcellular location">
    <subcellularLocation>
        <location evidence="1">Membrane</location>
        <topology evidence="1">Multi-pass membrane protein</topology>
    </subcellularLocation>
</comment>
<feature type="transmembrane region" description="Helical" evidence="5">
    <location>
        <begin position="319"/>
        <end position="341"/>
    </location>
</feature>
<dbReference type="Pfam" id="PF00083">
    <property type="entry name" value="Sugar_tr"/>
    <property type="match status" value="1"/>
</dbReference>
<keyword evidence="8" id="KW-1185">Reference proteome</keyword>
<sequence length="446" mass="48508">MFRCANFRLIFAAGLTTWVAAIAGLAFGYSSAAAFQIFLSVEWSAIFASCLNIGGLIGSLLSGYFLSKYGRRATMLGACFPGIIGWIWLRLSAGKVYERYSPTVTFILGRVLTGVSAGMIIPATAAYLIEIAPTNLNDVYGALTQIGIVSGIAIAYMFGLALPWEMVALLNSILMLITLLLILVLPESPKWLSKSDRAQHANAAYSWLHGSSQPVIDDEALKPLEEGQTSDALVQPSFRYYIIPCAAIPSGQMARLRVTTILMALQQLTGINALLYFAESVCMFGGLSWPATCAVLMGISQLFFTLGGMYLIKRFSRKHMLLISSLVMCGAHLLHAVIIFFGHPYTALNVVGKLCIIVFLFGFSIGWGPLPILVTMDMFPVSTRGFASASGVAVNWILSFVVTVTFEPLTLILGGSTMFLFYSVFCFVGYLFVERYIPANVSPLPR</sequence>
<dbReference type="GO" id="GO:0022857">
    <property type="term" value="F:transmembrane transporter activity"/>
    <property type="evidence" value="ECO:0007669"/>
    <property type="project" value="InterPro"/>
</dbReference>
<dbReference type="Proteomes" id="UP000054324">
    <property type="component" value="Unassembled WGS sequence"/>
</dbReference>
<dbReference type="AlphaFoldDB" id="A0A074ZZG6"/>
<feature type="transmembrane region" description="Helical" evidence="5">
    <location>
        <begin position="412"/>
        <end position="433"/>
    </location>
</feature>
<keyword evidence="2 5" id="KW-0812">Transmembrane</keyword>
<dbReference type="EMBL" id="KL596646">
    <property type="protein sequence ID" value="KER31412.1"/>
    <property type="molecule type" value="Genomic_DNA"/>
</dbReference>
<proteinExistence type="predicted"/>
<dbReference type="Gene3D" id="1.20.1250.20">
    <property type="entry name" value="MFS general substrate transporter like domains"/>
    <property type="match status" value="1"/>
</dbReference>
<evidence type="ECO:0000259" key="6">
    <source>
        <dbReference type="PROSITE" id="PS50850"/>
    </source>
</evidence>
<gene>
    <name evidence="7" type="ORF">T265_02325</name>
</gene>
<evidence type="ECO:0000256" key="3">
    <source>
        <dbReference type="ARBA" id="ARBA00022989"/>
    </source>
</evidence>
<evidence type="ECO:0000256" key="5">
    <source>
        <dbReference type="SAM" id="Phobius"/>
    </source>
</evidence>
<protein>
    <recommendedName>
        <fullName evidence="6">Major facilitator superfamily (MFS) profile domain-containing protein</fullName>
    </recommendedName>
</protein>
<evidence type="ECO:0000256" key="1">
    <source>
        <dbReference type="ARBA" id="ARBA00004141"/>
    </source>
</evidence>
<dbReference type="PRINTS" id="PR00171">
    <property type="entry name" value="SUGRTRNSPORT"/>
</dbReference>
<dbReference type="PROSITE" id="PS50850">
    <property type="entry name" value="MFS"/>
    <property type="match status" value="1"/>
</dbReference>
<feature type="transmembrane region" description="Helical" evidence="5">
    <location>
        <begin position="73"/>
        <end position="91"/>
    </location>
</feature>
<dbReference type="InterPro" id="IPR020846">
    <property type="entry name" value="MFS_dom"/>
</dbReference>
<dbReference type="OrthoDB" id="6612291at2759"/>
<dbReference type="InterPro" id="IPR050549">
    <property type="entry name" value="MFS_Trehalose_Transporter"/>
</dbReference>
<feature type="transmembrane region" description="Helical" evidence="5">
    <location>
        <begin position="103"/>
        <end position="128"/>
    </location>
</feature>
<dbReference type="KEGG" id="ovi:T265_02325"/>
<dbReference type="InterPro" id="IPR005828">
    <property type="entry name" value="MFS_sugar_transport-like"/>
</dbReference>
<dbReference type="GO" id="GO:0016020">
    <property type="term" value="C:membrane"/>
    <property type="evidence" value="ECO:0007669"/>
    <property type="project" value="UniProtKB-SubCell"/>
</dbReference>
<dbReference type="RefSeq" id="XP_009164803.1">
    <property type="nucleotide sequence ID" value="XM_009166539.1"/>
</dbReference>
<accession>A0A074ZZG6</accession>
<organism evidence="7 8">
    <name type="scientific">Opisthorchis viverrini</name>
    <name type="common">Southeast Asian liver fluke</name>
    <dbReference type="NCBI Taxonomy" id="6198"/>
    <lineage>
        <taxon>Eukaryota</taxon>
        <taxon>Metazoa</taxon>
        <taxon>Spiralia</taxon>
        <taxon>Lophotrochozoa</taxon>
        <taxon>Platyhelminthes</taxon>
        <taxon>Trematoda</taxon>
        <taxon>Digenea</taxon>
        <taxon>Opisthorchiida</taxon>
        <taxon>Opisthorchiata</taxon>
        <taxon>Opisthorchiidae</taxon>
        <taxon>Opisthorchis</taxon>
    </lineage>
</organism>
<dbReference type="CTD" id="20316513"/>
<dbReference type="InterPro" id="IPR003663">
    <property type="entry name" value="Sugar/inositol_transpt"/>
</dbReference>
<evidence type="ECO:0000256" key="4">
    <source>
        <dbReference type="ARBA" id="ARBA00023136"/>
    </source>
</evidence>
<keyword evidence="4 5" id="KW-0472">Membrane</keyword>
<feature type="transmembrane region" description="Helical" evidence="5">
    <location>
        <begin position="347"/>
        <end position="374"/>
    </location>
</feature>
<dbReference type="PANTHER" id="PTHR48021">
    <property type="match status" value="1"/>
</dbReference>
<feature type="transmembrane region" description="Helical" evidence="5">
    <location>
        <begin position="44"/>
        <end position="66"/>
    </location>
</feature>
<dbReference type="PANTHER" id="PTHR48021:SF1">
    <property type="entry name" value="GH07001P-RELATED"/>
    <property type="match status" value="1"/>
</dbReference>
<dbReference type="InterPro" id="IPR036259">
    <property type="entry name" value="MFS_trans_sf"/>
</dbReference>
<keyword evidence="3 5" id="KW-1133">Transmembrane helix</keyword>
<feature type="transmembrane region" description="Helical" evidence="5">
    <location>
        <begin position="289"/>
        <end position="312"/>
    </location>
</feature>
<feature type="transmembrane region" description="Helical" evidence="5">
    <location>
        <begin position="386"/>
        <end position="406"/>
    </location>
</feature>
<dbReference type="SUPFAM" id="SSF103473">
    <property type="entry name" value="MFS general substrate transporter"/>
    <property type="match status" value="1"/>
</dbReference>
<feature type="transmembrane region" description="Helical" evidence="5">
    <location>
        <begin position="140"/>
        <end position="160"/>
    </location>
</feature>
<feature type="transmembrane region" description="Helical" evidence="5">
    <location>
        <begin position="166"/>
        <end position="185"/>
    </location>
</feature>
<dbReference type="STRING" id="6198.A0A074ZZG6"/>
<evidence type="ECO:0000256" key="2">
    <source>
        <dbReference type="ARBA" id="ARBA00022692"/>
    </source>
</evidence>
<feature type="domain" description="Major facilitator superfamily (MFS) profile" evidence="6">
    <location>
        <begin position="1"/>
        <end position="441"/>
    </location>
</feature>
<dbReference type="GeneID" id="20316513"/>
<evidence type="ECO:0000313" key="7">
    <source>
        <dbReference type="EMBL" id="KER31412.1"/>
    </source>
</evidence>
<name>A0A074ZZG6_OPIVI</name>